<evidence type="ECO:0000313" key="3">
    <source>
        <dbReference type="Proteomes" id="UP000823771"/>
    </source>
</evidence>
<evidence type="ECO:0000313" key="2">
    <source>
        <dbReference type="EMBL" id="MBO8477367.1"/>
    </source>
</evidence>
<feature type="signal peptide" evidence="1">
    <location>
        <begin position="1"/>
        <end position="21"/>
    </location>
</feature>
<evidence type="ECO:0008006" key="4">
    <source>
        <dbReference type="Google" id="ProtNLM"/>
    </source>
</evidence>
<gene>
    <name evidence="2" type="ORF">IAB80_00450</name>
</gene>
<keyword evidence="1" id="KW-0732">Signal</keyword>
<sequence>MKKIFILILFVSFIAGCSNQAEDSDSFFMEPSVNLTDNKIHTIKLDTVHIKLPNTSYNGYSSLFSDRIYFADKFFCWVYELNSELETVARHLGQGRGPGEIPIKNIAGYTVSEKGSHIFVGTTRDMYVYDTDFKQYNKVTFLPRQDSQTDTDPFQRYDFYSLDYENPIIRTYKKSVFFNVIGGNDEYNISTKPYYKKARILMEVDSENGNIEKVSGRLSPKVQYMTAFSKCRYDIDDRNGDFYVTYEPDSLIYVYDKEYHLKYSFGYNGKSMRTDYEQLSPGKAFLSQYKNEHLMKGYYTSIRKIGSYVFRTYQQENDKYRMQIYKDRVLLGDVSVPEYFRVLGKIGPYYYSEIVTYEEKEDLLIYKFTLE</sequence>
<evidence type="ECO:0000256" key="1">
    <source>
        <dbReference type="SAM" id="SignalP"/>
    </source>
</evidence>
<dbReference type="EMBL" id="JADILZ010000009">
    <property type="protein sequence ID" value="MBO8477367.1"/>
    <property type="molecule type" value="Genomic_DNA"/>
</dbReference>
<dbReference type="Proteomes" id="UP000823771">
    <property type="component" value="Unassembled WGS sequence"/>
</dbReference>
<dbReference type="AlphaFoldDB" id="A0A9D9IRE4"/>
<dbReference type="PROSITE" id="PS51257">
    <property type="entry name" value="PROKAR_LIPOPROTEIN"/>
    <property type="match status" value="1"/>
</dbReference>
<organism evidence="2 3">
    <name type="scientific">Candidatus Cryptobacteroides excrementipullorum</name>
    <dbReference type="NCBI Taxonomy" id="2840761"/>
    <lineage>
        <taxon>Bacteria</taxon>
        <taxon>Pseudomonadati</taxon>
        <taxon>Bacteroidota</taxon>
        <taxon>Bacteroidia</taxon>
        <taxon>Bacteroidales</taxon>
        <taxon>Candidatus Cryptobacteroides</taxon>
    </lineage>
</organism>
<reference evidence="2" key="1">
    <citation type="submission" date="2020-10" db="EMBL/GenBank/DDBJ databases">
        <authorList>
            <person name="Gilroy R."/>
        </authorList>
    </citation>
    <scope>NUCLEOTIDE SEQUENCE</scope>
    <source>
        <strain evidence="2">2478</strain>
    </source>
</reference>
<feature type="chain" id="PRO_5038847411" description="6-bladed beta-propeller" evidence="1">
    <location>
        <begin position="22"/>
        <end position="371"/>
    </location>
</feature>
<proteinExistence type="predicted"/>
<accession>A0A9D9IRE4</accession>
<reference evidence="2" key="2">
    <citation type="journal article" date="2021" name="PeerJ">
        <title>Extensive microbial diversity within the chicken gut microbiome revealed by metagenomics and culture.</title>
        <authorList>
            <person name="Gilroy R."/>
            <person name="Ravi A."/>
            <person name="Getino M."/>
            <person name="Pursley I."/>
            <person name="Horton D.L."/>
            <person name="Alikhan N.F."/>
            <person name="Baker D."/>
            <person name="Gharbi K."/>
            <person name="Hall N."/>
            <person name="Watson M."/>
            <person name="Adriaenssens E.M."/>
            <person name="Foster-Nyarko E."/>
            <person name="Jarju S."/>
            <person name="Secka A."/>
            <person name="Antonio M."/>
            <person name="Oren A."/>
            <person name="Chaudhuri R.R."/>
            <person name="La Ragione R."/>
            <person name="Hildebrand F."/>
            <person name="Pallen M.J."/>
        </authorList>
    </citation>
    <scope>NUCLEOTIDE SEQUENCE</scope>
    <source>
        <strain evidence="2">2478</strain>
    </source>
</reference>
<protein>
    <recommendedName>
        <fullName evidence="4">6-bladed beta-propeller</fullName>
    </recommendedName>
</protein>
<comment type="caution">
    <text evidence="2">The sequence shown here is derived from an EMBL/GenBank/DDBJ whole genome shotgun (WGS) entry which is preliminary data.</text>
</comment>
<name>A0A9D9IRE4_9BACT</name>